<dbReference type="RefSeq" id="WP_369616351.1">
    <property type="nucleotide sequence ID" value="NZ_AP031573.1"/>
</dbReference>
<sequence length="205" mass="23269">MIKGNIFIVTDDESARPEVTFLLKDAFPSVKVLQTGSFLEILKLVKRKKIDLLLLDINFRDGGILHLIPSIKKLQPDTKILFLLAGDEDIYTIRYLNVGANGYLSKLSSKDEIRHAINSVLVYGKYMSQNIQNIINNSDIFKKFQQLSNREFEIGKLLVAGVGDKVVADSLNIKLSAVRTYKMRIFDKLDINDLSTLIEVFNLYV</sequence>
<feature type="domain" description="Response regulatory" evidence="5">
    <location>
        <begin position="5"/>
        <end position="121"/>
    </location>
</feature>
<dbReference type="Gene3D" id="3.40.50.2300">
    <property type="match status" value="1"/>
</dbReference>
<dbReference type="SUPFAM" id="SSF52172">
    <property type="entry name" value="CheY-like"/>
    <property type="match status" value="1"/>
</dbReference>
<name>A0AAT9H739_9FLAO</name>
<dbReference type="Pfam" id="PF00072">
    <property type="entry name" value="Response_reg"/>
    <property type="match status" value="1"/>
</dbReference>
<dbReference type="InterPro" id="IPR000792">
    <property type="entry name" value="Tscrpt_reg_LuxR_C"/>
</dbReference>
<evidence type="ECO:0000259" key="5">
    <source>
        <dbReference type="PROSITE" id="PS50110"/>
    </source>
</evidence>
<dbReference type="InterPro" id="IPR016032">
    <property type="entry name" value="Sig_transdc_resp-reg_C-effctor"/>
</dbReference>
<organism evidence="6">
    <name type="scientific">Flavobacterium sp. CFS9</name>
    <dbReference type="NCBI Taxonomy" id="3143118"/>
    <lineage>
        <taxon>Bacteria</taxon>
        <taxon>Pseudomonadati</taxon>
        <taxon>Bacteroidota</taxon>
        <taxon>Flavobacteriia</taxon>
        <taxon>Flavobacteriales</taxon>
        <taxon>Flavobacteriaceae</taxon>
        <taxon>Flavobacterium</taxon>
    </lineage>
</organism>
<dbReference type="Pfam" id="PF00196">
    <property type="entry name" value="GerE"/>
    <property type="match status" value="1"/>
</dbReference>
<gene>
    <name evidence="6" type="ORF">CFS9_39940</name>
</gene>
<dbReference type="SMART" id="SM00448">
    <property type="entry name" value="REC"/>
    <property type="match status" value="1"/>
</dbReference>
<evidence type="ECO:0000313" key="6">
    <source>
        <dbReference type="EMBL" id="BFM45353.1"/>
    </source>
</evidence>
<dbReference type="InterPro" id="IPR058245">
    <property type="entry name" value="NreC/VraR/RcsB-like_REC"/>
</dbReference>
<dbReference type="GO" id="GO:0000160">
    <property type="term" value="P:phosphorelay signal transduction system"/>
    <property type="evidence" value="ECO:0007669"/>
    <property type="project" value="InterPro"/>
</dbReference>
<feature type="modified residue" description="4-aspartylphosphate" evidence="3">
    <location>
        <position position="56"/>
    </location>
</feature>
<dbReference type="InterPro" id="IPR051015">
    <property type="entry name" value="EvgA-like"/>
</dbReference>
<dbReference type="GO" id="GO:0003677">
    <property type="term" value="F:DNA binding"/>
    <property type="evidence" value="ECO:0007669"/>
    <property type="project" value="UniProtKB-KW"/>
</dbReference>
<keyword evidence="2" id="KW-0238">DNA-binding</keyword>
<dbReference type="SUPFAM" id="SSF46894">
    <property type="entry name" value="C-terminal effector domain of the bipartite response regulators"/>
    <property type="match status" value="1"/>
</dbReference>
<evidence type="ECO:0000256" key="3">
    <source>
        <dbReference type="PROSITE-ProRule" id="PRU00169"/>
    </source>
</evidence>
<dbReference type="PANTHER" id="PTHR45566:SF1">
    <property type="entry name" value="HTH-TYPE TRANSCRIPTIONAL REGULATOR YHJB-RELATED"/>
    <property type="match status" value="1"/>
</dbReference>
<dbReference type="GO" id="GO:0006355">
    <property type="term" value="P:regulation of DNA-templated transcription"/>
    <property type="evidence" value="ECO:0007669"/>
    <property type="project" value="InterPro"/>
</dbReference>
<reference evidence="6" key="1">
    <citation type="submission" date="2024-05" db="EMBL/GenBank/DDBJ databases">
        <title>Whole-Genome Sequence of CFS9, a Potential Fish Probiotic Isolated from the Body Surface of Silurus asotus.</title>
        <authorList>
            <person name="Kojima M."/>
            <person name="Tobioka K."/>
            <person name="Yokota K."/>
            <person name="Nakatani H."/>
            <person name="Hori K."/>
            <person name="Tamaru Y."/>
            <person name="Okazaki F."/>
        </authorList>
    </citation>
    <scope>NUCLEOTIDE SEQUENCE</scope>
    <source>
        <strain evidence="6">CFS9</strain>
    </source>
</reference>
<dbReference type="PROSITE" id="PS50110">
    <property type="entry name" value="RESPONSE_REGULATORY"/>
    <property type="match status" value="1"/>
</dbReference>
<dbReference type="InterPro" id="IPR011006">
    <property type="entry name" value="CheY-like_superfamily"/>
</dbReference>
<proteinExistence type="predicted"/>
<feature type="domain" description="HTH luxR-type" evidence="4">
    <location>
        <begin position="140"/>
        <end position="205"/>
    </location>
</feature>
<accession>A0AAT9H739</accession>
<dbReference type="AlphaFoldDB" id="A0AAT9H739"/>
<dbReference type="InterPro" id="IPR001789">
    <property type="entry name" value="Sig_transdc_resp-reg_receiver"/>
</dbReference>
<dbReference type="SMART" id="SM00421">
    <property type="entry name" value="HTH_LUXR"/>
    <property type="match status" value="1"/>
</dbReference>
<evidence type="ECO:0000256" key="2">
    <source>
        <dbReference type="ARBA" id="ARBA00023125"/>
    </source>
</evidence>
<dbReference type="CDD" id="cd17535">
    <property type="entry name" value="REC_NarL-like"/>
    <property type="match status" value="1"/>
</dbReference>
<protein>
    <submittedName>
        <fullName evidence="6">Response regulator transcription factor</fullName>
    </submittedName>
</protein>
<dbReference type="PANTHER" id="PTHR45566">
    <property type="entry name" value="HTH-TYPE TRANSCRIPTIONAL REGULATOR YHJB-RELATED"/>
    <property type="match status" value="1"/>
</dbReference>
<evidence type="ECO:0000259" key="4">
    <source>
        <dbReference type="PROSITE" id="PS50043"/>
    </source>
</evidence>
<evidence type="ECO:0000256" key="1">
    <source>
        <dbReference type="ARBA" id="ARBA00022553"/>
    </source>
</evidence>
<dbReference type="EMBL" id="AP031573">
    <property type="protein sequence ID" value="BFM45353.1"/>
    <property type="molecule type" value="Genomic_DNA"/>
</dbReference>
<keyword evidence="1 3" id="KW-0597">Phosphoprotein</keyword>
<dbReference type="PROSITE" id="PS50043">
    <property type="entry name" value="HTH_LUXR_2"/>
    <property type="match status" value="1"/>
</dbReference>